<dbReference type="AlphaFoldDB" id="A0A840QNL7"/>
<evidence type="ECO:0000313" key="2">
    <source>
        <dbReference type="Proteomes" id="UP000551878"/>
    </source>
</evidence>
<name>A0A840QNL7_9BACI</name>
<accession>A0A840QNL7</accession>
<organism evidence="1 2">
    <name type="scientific">Texcoconibacillus texcoconensis</name>
    <dbReference type="NCBI Taxonomy" id="1095777"/>
    <lineage>
        <taxon>Bacteria</taxon>
        <taxon>Bacillati</taxon>
        <taxon>Bacillota</taxon>
        <taxon>Bacilli</taxon>
        <taxon>Bacillales</taxon>
        <taxon>Bacillaceae</taxon>
        <taxon>Texcoconibacillus</taxon>
    </lineage>
</organism>
<keyword evidence="2" id="KW-1185">Reference proteome</keyword>
<comment type="caution">
    <text evidence="1">The sequence shown here is derived from an EMBL/GenBank/DDBJ whole genome shotgun (WGS) entry which is preliminary data.</text>
</comment>
<evidence type="ECO:0000313" key="1">
    <source>
        <dbReference type="EMBL" id="MBB5172948.1"/>
    </source>
</evidence>
<proteinExistence type="predicted"/>
<gene>
    <name evidence="1" type="ORF">HNQ41_001111</name>
</gene>
<protein>
    <submittedName>
        <fullName evidence="1">Uncharacterized protein</fullName>
    </submittedName>
</protein>
<dbReference type="EMBL" id="JACHHB010000004">
    <property type="protein sequence ID" value="MBB5172948.1"/>
    <property type="molecule type" value="Genomic_DNA"/>
</dbReference>
<dbReference type="Proteomes" id="UP000551878">
    <property type="component" value="Unassembled WGS sequence"/>
</dbReference>
<reference evidence="1 2" key="1">
    <citation type="submission" date="2020-08" db="EMBL/GenBank/DDBJ databases">
        <title>Genomic Encyclopedia of Type Strains, Phase IV (KMG-IV): sequencing the most valuable type-strain genomes for metagenomic binning, comparative biology and taxonomic classification.</title>
        <authorList>
            <person name="Goeker M."/>
        </authorList>
    </citation>
    <scope>NUCLEOTIDE SEQUENCE [LARGE SCALE GENOMIC DNA]</scope>
    <source>
        <strain evidence="1 2">DSM 24696</strain>
    </source>
</reference>
<sequence length="60" mass="6862">MHKQNKRILNDCSLKSPGTVIFCEVKPCQSVFFSKKKRATIAYEVIFDRNAVSVLRDEGD</sequence>